<feature type="compositionally biased region" description="Polar residues" evidence="1">
    <location>
        <begin position="319"/>
        <end position="328"/>
    </location>
</feature>
<proteinExistence type="predicted"/>
<name>A0AAV3XW68_9GAST</name>
<evidence type="ECO:0000313" key="3">
    <source>
        <dbReference type="Proteomes" id="UP000735302"/>
    </source>
</evidence>
<feature type="region of interest" description="Disordered" evidence="1">
    <location>
        <begin position="1"/>
        <end position="27"/>
    </location>
</feature>
<evidence type="ECO:0000256" key="1">
    <source>
        <dbReference type="SAM" id="MobiDB-lite"/>
    </source>
</evidence>
<evidence type="ECO:0000313" key="2">
    <source>
        <dbReference type="EMBL" id="GFN74381.1"/>
    </source>
</evidence>
<dbReference type="Proteomes" id="UP000735302">
    <property type="component" value="Unassembled WGS sequence"/>
</dbReference>
<feature type="compositionally biased region" description="Basic and acidic residues" evidence="1">
    <location>
        <begin position="336"/>
        <end position="347"/>
    </location>
</feature>
<reference evidence="2 3" key="1">
    <citation type="journal article" date="2021" name="Elife">
        <title>Chloroplast acquisition without the gene transfer in kleptoplastic sea slugs, Plakobranchus ocellatus.</title>
        <authorList>
            <person name="Maeda T."/>
            <person name="Takahashi S."/>
            <person name="Yoshida T."/>
            <person name="Shimamura S."/>
            <person name="Takaki Y."/>
            <person name="Nagai Y."/>
            <person name="Toyoda A."/>
            <person name="Suzuki Y."/>
            <person name="Arimoto A."/>
            <person name="Ishii H."/>
            <person name="Satoh N."/>
            <person name="Nishiyama T."/>
            <person name="Hasebe M."/>
            <person name="Maruyama T."/>
            <person name="Minagawa J."/>
            <person name="Obokata J."/>
            <person name="Shigenobu S."/>
        </authorList>
    </citation>
    <scope>NUCLEOTIDE SEQUENCE [LARGE SCALE GENOMIC DNA]</scope>
</reference>
<gene>
    <name evidence="2" type="ORF">PoB_000088700</name>
</gene>
<dbReference type="AlphaFoldDB" id="A0AAV3XW68"/>
<feature type="compositionally biased region" description="Polar residues" evidence="1">
    <location>
        <begin position="348"/>
        <end position="359"/>
    </location>
</feature>
<sequence>MTSAEKQRLYRERRDRDPERRKKYLEYEQHRYKRDKLDGKKKVVPVKDLSASEVEAARQKWREAKKAYKRKVKLKSQEAQISAIDIPRQELLLGNQLSPESNEVDAENPAHMEGLEEKRCEQEKATTSLDISIEKFQPLNELSAEKKQLDTENTGVVERLKRKRRKNFKHRRKRRLEIVLFAGKREPLSQKFKAQALASDIAPEFENKNNKERRAPKEFRNKDIITESTDKDEAMLVVGSTDYMSEGTWQAANTEQQLIPASADKSMKIEGNPSNISVECKLNSRSTHSYLCHIESQPVLPGSAEKHIVGLVRKKHSSRQVGSLTNLQDEGPSNAHHHESAEERDTRSQGSEPATSTRTGIGGNKSREHVPSGGGAANWDKE</sequence>
<dbReference type="EMBL" id="BLXT01000089">
    <property type="protein sequence ID" value="GFN74381.1"/>
    <property type="molecule type" value="Genomic_DNA"/>
</dbReference>
<comment type="caution">
    <text evidence="2">The sequence shown here is derived from an EMBL/GenBank/DDBJ whole genome shotgun (WGS) entry which is preliminary data.</text>
</comment>
<accession>A0AAV3XW68</accession>
<protein>
    <submittedName>
        <fullName evidence="2">Uncharacterized protein</fullName>
    </submittedName>
</protein>
<keyword evidence="3" id="KW-1185">Reference proteome</keyword>
<organism evidence="2 3">
    <name type="scientific">Plakobranchus ocellatus</name>
    <dbReference type="NCBI Taxonomy" id="259542"/>
    <lineage>
        <taxon>Eukaryota</taxon>
        <taxon>Metazoa</taxon>
        <taxon>Spiralia</taxon>
        <taxon>Lophotrochozoa</taxon>
        <taxon>Mollusca</taxon>
        <taxon>Gastropoda</taxon>
        <taxon>Heterobranchia</taxon>
        <taxon>Euthyneura</taxon>
        <taxon>Panpulmonata</taxon>
        <taxon>Sacoglossa</taxon>
        <taxon>Placobranchoidea</taxon>
        <taxon>Plakobranchidae</taxon>
        <taxon>Plakobranchus</taxon>
    </lineage>
</organism>
<feature type="region of interest" description="Disordered" evidence="1">
    <location>
        <begin position="314"/>
        <end position="382"/>
    </location>
</feature>